<dbReference type="EMBL" id="OBML01000002">
    <property type="protein sequence ID" value="SOB96519.1"/>
    <property type="molecule type" value="Genomic_DNA"/>
</dbReference>
<reference evidence="2 3" key="1">
    <citation type="submission" date="2017-08" db="EMBL/GenBank/DDBJ databases">
        <authorList>
            <person name="de Groot N.N."/>
        </authorList>
    </citation>
    <scope>NUCLEOTIDE SEQUENCE [LARGE SCALE GENOMIC DNA]</scope>
    <source>
        <strain evidence="2 3">USBA 352</strain>
    </source>
</reference>
<protein>
    <submittedName>
        <fullName evidence="2">Catechol 2,3-dioxygenase</fullName>
    </submittedName>
</protein>
<sequence length="133" mass="14708">MSINLDHTILPAKDAKASALFLARILSLPEPREWGPFWVVTTDNGVNLDYMEQKGEQAGDVAARHYAFLVDEASFDAILARIETAGLPYWADPARTKPGLNRHDGGRGLYFDDLNGHLLEVITRPYGSGGWQP</sequence>
<dbReference type="InterPro" id="IPR004360">
    <property type="entry name" value="Glyas_Fos-R_dOase_dom"/>
</dbReference>
<keyword evidence="3" id="KW-1185">Reference proteome</keyword>
<name>A0A285RS36_9HYPH</name>
<dbReference type="Pfam" id="PF00903">
    <property type="entry name" value="Glyoxalase"/>
    <property type="match status" value="1"/>
</dbReference>
<dbReference type="PROSITE" id="PS51819">
    <property type="entry name" value="VOC"/>
    <property type="match status" value="1"/>
</dbReference>
<proteinExistence type="predicted"/>
<feature type="domain" description="VOC" evidence="1">
    <location>
        <begin position="4"/>
        <end position="124"/>
    </location>
</feature>
<dbReference type="Gene3D" id="3.10.180.10">
    <property type="entry name" value="2,3-Dihydroxybiphenyl 1,2-Dioxygenase, domain 1"/>
    <property type="match status" value="1"/>
</dbReference>
<dbReference type="GO" id="GO:0051213">
    <property type="term" value="F:dioxygenase activity"/>
    <property type="evidence" value="ECO:0007669"/>
    <property type="project" value="UniProtKB-KW"/>
</dbReference>
<keyword evidence="2" id="KW-0223">Dioxygenase</keyword>
<dbReference type="RefSeq" id="WP_097174008.1">
    <property type="nucleotide sequence ID" value="NZ_OBML01000002.1"/>
</dbReference>
<evidence type="ECO:0000313" key="3">
    <source>
        <dbReference type="Proteomes" id="UP000219331"/>
    </source>
</evidence>
<dbReference type="OrthoDB" id="9798430at2"/>
<dbReference type="InterPro" id="IPR029068">
    <property type="entry name" value="Glyas_Bleomycin-R_OHBP_Dase"/>
</dbReference>
<gene>
    <name evidence="2" type="ORF">SAMN05421512_102228</name>
</gene>
<dbReference type="InterPro" id="IPR037523">
    <property type="entry name" value="VOC_core"/>
</dbReference>
<accession>A0A285RS36</accession>
<dbReference type="SUPFAM" id="SSF54593">
    <property type="entry name" value="Glyoxalase/Bleomycin resistance protein/Dihydroxybiphenyl dioxygenase"/>
    <property type="match status" value="1"/>
</dbReference>
<dbReference type="AlphaFoldDB" id="A0A285RS36"/>
<dbReference type="Proteomes" id="UP000219331">
    <property type="component" value="Unassembled WGS sequence"/>
</dbReference>
<keyword evidence="2" id="KW-0560">Oxidoreductase</keyword>
<dbReference type="CDD" id="cd08351">
    <property type="entry name" value="ChaP_like"/>
    <property type="match status" value="1"/>
</dbReference>
<organism evidence="2 3">
    <name type="scientific">Stappia indica</name>
    <dbReference type="NCBI Taxonomy" id="538381"/>
    <lineage>
        <taxon>Bacteria</taxon>
        <taxon>Pseudomonadati</taxon>
        <taxon>Pseudomonadota</taxon>
        <taxon>Alphaproteobacteria</taxon>
        <taxon>Hyphomicrobiales</taxon>
        <taxon>Stappiaceae</taxon>
        <taxon>Stappia</taxon>
    </lineage>
</organism>
<evidence type="ECO:0000259" key="1">
    <source>
        <dbReference type="PROSITE" id="PS51819"/>
    </source>
</evidence>
<evidence type="ECO:0000313" key="2">
    <source>
        <dbReference type="EMBL" id="SOB96519.1"/>
    </source>
</evidence>